<accession>A0ACC0C337</accession>
<keyword evidence="2" id="KW-1185">Reference proteome</keyword>
<name>A0ACC0C337_CATRO</name>
<sequence>MNDEAGEKSKIVPHNETELLLKGKNPLDSDKATINEVAEAGNSGTVKTKKKKAKKSAAKLEDKSDVENLLETSLPARGLTLDVEMNDEAGEKSKIVPHNETELLLKGKNPLDSDKATINEVAEAGNSGTVKTKKKKAKKSAAKLEDKSDVENLLETSLPARGLTLDVEMNDEAGEKSKIVPHNETQLLLKGKNPLDSDKATINEVAEAGNSGTVKTKKKKAKKSAAKLEDKSDVENLLETSLPARGLTLDVEMNDEAGEKSKIVPHNETQLLLKGKNPLDSDKATINEVAEAGNSGTIKTKKKKAKKSAAKLQDKSDVENLLETSLPARGLTLDVEMNDEAGEESKIVPHNETQLLLKGKIPLDSDKATINEVAEAGNSGTVKTKKKKAKKSAAKLQDKSDVENLLETSLPARGLTLDVEMNDEAGEKSKIVPHNETELLLKGKIPLDSDKATMNVKEAGFVEMSVDDIHGSEAGKYGGSHKKKRVRNPPATNDDLSSMEHSNPVYGTPAKHFESKQGLPFKQAQEVISYKASKSFDLDEATVRGSESEFAAPLVNNEDGLRAGKSGGGQKKQRGKKQATSRGDSHVKHSAYEGQGNQSILSHAEVRETAKEESRNASISGAGKVNEASQSEGIVSSSAETDQTQENSKDPELNVQGATIDESVHTDALQDRAVKVQANEVQHLDQEGADKEQENAGNIRKKVEKKNKRNQNTAAETPSNSKYKERIFTSEELAASGDKLCGHPYDTTNASISAETRTGNVSAVPVLLEKNAGVKSKYSNPEQVPKGANSSSVPSYHTLENNLELRPETTINVENIVEPSKAGEEGIDFRRYFFHGEHQTEVVSAKKTPMKATNTVNNGSGSSKTMPSGLEENNGSGIASSSSFTTKDSKKALQDTSNSKRPSEFNNGNTSARKLSRKNDGDIVNSSQQKSLLTSAGAIFSDTSSESAAGDYGVENSDASTRTPSDSSSSSGHSAGESELSLDLKGDETSSDRGCKSTLISRIPSPKEMSMDMILRSSQRFKKAKLTASQSQDLDPESQPVDFVPDSQAN</sequence>
<reference evidence="2" key="1">
    <citation type="journal article" date="2023" name="Nat. Plants">
        <title>Single-cell RNA sequencing provides a high-resolution roadmap for understanding the multicellular compartmentation of specialized metabolism.</title>
        <authorList>
            <person name="Sun S."/>
            <person name="Shen X."/>
            <person name="Li Y."/>
            <person name="Li Y."/>
            <person name="Wang S."/>
            <person name="Li R."/>
            <person name="Zhang H."/>
            <person name="Shen G."/>
            <person name="Guo B."/>
            <person name="Wei J."/>
            <person name="Xu J."/>
            <person name="St-Pierre B."/>
            <person name="Chen S."/>
            <person name="Sun C."/>
        </authorList>
    </citation>
    <scope>NUCLEOTIDE SEQUENCE [LARGE SCALE GENOMIC DNA]</scope>
</reference>
<dbReference type="Proteomes" id="UP001060085">
    <property type="component" value="Linkage Group LG02"/>
</dbReference>
<protein>
    <submittedName>
        <fullName evidence="1">Uncharacterized protein</fullName>
    </submittedName>
</protein>
<comment type="caution">
    <text evidence="1">The sequence shown here is derived from an EMBL/GenBank/DDBJ whole genome shotgun (WGS) entry which is preliminary data.</text>
</comment>
<evidence type="ECO:0000313" key="2">
    <source>
        <dbReference type="Proteomes" id="UP001060085"/>
    </source>
</evidence>
<dbReference type="EMBL" id="CM044702">
    <property type="protein sequence ID" value="KAI5679311.1"/>
    <property type="molecule type" value="Genomic_DNA"/>
</dbReference>
<gene>
    <name evidence="1" type="ORF">M9H77_10261</name>
</gene>
<organism evidence="1 2">
    <name type="scientific">Catharanthus roseus</name>
    <name type="common">Madagascar periwinkle</name>
    <name type="synonym">Vinca rosea</name>
    <dbReference type="NCBI Taxonomy" id="4058"/>
    <lineage>
        <taxon>Eukaryota</taxon>
        <taxon>Viridiplantae</taxon>
        <taxon>Streptophyta</taxon>
        <taxon>Embryophyta</taxon>
        <taxon>Tracheophyta</taxon>
        <taxon>Spermatophyta</taxon>
        <taxon>Magnoliopsida</taxon>
        <taxon>eudicotyledons</taxon>
        <taxon>Gunneridae</taxon>
        <taxon>Pentapetalae</taxon>
        <taxon>asterids</taxon>
        <taxon>lamiids</taxon>
        <taxon>Gentianales</taxon>
        <taxon>Apocynaceae</taxon>
        <taxon>Rauvolfioideae</taxon>
        <taxon>Vinceae</taxon>
        <taxon>Catharanthinae</taxon>
        <taxon>Catharanthus</taxon>
    </lineage>
</organism>
<evidence type="ECO:0000313" key="1">
    <source>
        <dbReference type="EMBL" id="KAI5679311.1"/>
    </source>
</evidence>
<proteinExistence type="predicted"/>